<gene>
    <name evidence="6" type="ORF">DN069_01480</name>
</gene>
<dbReference type="OrthoDB" id="4334218at2"/>
<proteinExistence type="inferred from homology"/>
<dbReference type="Pfam" id="PF02797">
    <property type="entry name" value="Chal_sti_synt_C"/>
    <property type="match status" value="1"/>
</dbReference>
<comment type="caution">
    <text evidence="6">The sequence shown here is derived from an EMBL/GenBank/DDBJ whole genome shotgun (WGS) entry which is preliminary data.</text>
</comment>
<feature type="active site" description="Acyl-thioester intermediate" evidence="3">
    <location>
        <position position="146"/>
    </location>
</feature>
<dbReference type="PANTHER" id="PTHR11877">
    <property type="entry name" value="HYDROXYMETHYLGLUTARYL-COA SYNTHASE"/>
    <property type="match status" value="1"/>
</dbReference>
<evidence type="ECO:0000256" key="3">
    <source>
        <dbReference type="PIRSR" id="PIRSR000451-1"/>
    </source>
</evidence>
<evidence type="ECO:0000259" key="4">
    <source>
        <dbReference type="Pfam" id="PF00195"/>
    </source>
</evidence>
<feature type="domain" description="Chalcone/stilbene synthase N-terminal" evidence="4">
    <location>
        <begin position="84"/>
        <end position="206"/>
    </location>
</feature>
<dbReference type="InterPro" id="IPR016039">
    <property type="entry name" value="Thiolase-like"/>
</dbReference>
<keyword evidence="7" id="KW-1185">Reference proteome</keyword>
<dbReference type="InterPro" id="IPR011141">
    <property type="entry name" value="Polyketide_synthase_type-III"/>
</dbReference>
<comment type="similarity">
    <text evidence="1">Belongs to the thiolase-like superfamily. Chalcone/stilbene synthases family.</text>
</comment>
<evidence type="ECO:0000256" key="1">
    <source>
        <dbReference type="ARBA" id="ARBA00005531"/>
    </source>
</evidence>
<feature type="domain" description="Chalcone/stilbene synthase C-terminal" evidence="5">
    <location>
        <begin position="276"/>
        <end position="359"/>
    </location>
</feature>
<accession>A0A2X0KKM8</accession>
<dbReference type="GO" id="GO:0030639">
    <property type="term" value="P:polyketide biosynthetic process"/>
    <property type="evidence" value="ECO:0007669"/>
    <property type="project" value="TreeGrafter"/>
</dbReference>
<dbReference type="Proteomes" id="UP000248889">
    <property type="component" value="Unassembled WGS sequence"/>
</dbReference>
<dbReference type="Pfam" id="PF00195">
    <property type="entry name" value="Chal_sti_synt_N"/>
    <property type="match status" value="1"/>
</dbReference>
<dbReference type="EMBL" id="QKYN01000008">
    <property type="protein sequence ID" value="RAG87240.1"/>
    <property type="molecule type" value="Genomic_DNA"/>
</dbReference>
<dbReference type="GO" id="GO:0016747">
    <property type="term" value="F:acyltransferase activity, transferring groups other than amino-acyl groups"/>
    <property type="evidence" value="ECO:0007669"/>
    <property type="project" value="InterPro"/>
</dbReference>
<name>A0A2X0KKM8_9ACTN</name>
<reference evidence="6 7" key="1">
    <citation type="submission" date="2018-06" db="EMBL/GenBank/DDBJ databases">
        <title>Streptacidiphilus pinicola sp. nov., isolated from pine grove soil.</title>
        <authorList>
            <person name="Roh S.G."/>
            <person name="Park S."/>
            <person name="Kim M.-K."/>
            <person name="Yun B.-R."/>
            <person name="Park J."/>
            <person name="Kim M.J."/>
            <person name="Kim Y.S."/>
            <person name="Kim S.B."/>
        </authorList>
    </citation>
    <scope>NUCLEOTIDE SEQUENCE [LARGE SCALE GENOMIC DNA]</scope>
    <source>
        <strain evidence="6 7">MMS16-CNU450</strain>
    </source>
</reference>
<dbReference type="AlphaFoldDB" id="A0A2X0KKM8"/>
<dbReference type="SUPFAM" id="SSF53901">
    <property type="entry name" value="Thiolase-like"/>
    <property type="match status" value="2"/>
</dbReference>
<dbReference type="PIRSF" id="PIRSF000451">
    <property type="entry name" value="PKS_III"/>
    <property type="match status" value="1"/>
</dbReference>
<dbReference type="RefSeq" id="WP_111498853.1">
    <property type="nucleotide sequence ID" value="NZ_QKYN01000008.1"/>
</dbReference>
<evidence type="ECO:0000313" key="7">
    <source>
        <dbReference type="Proteomes" id="UP000248889"/>
    </source>
</evidence>
<evidence type="ECO:0000259" key="5">
    <source>
        <dbReference type="Pfam" id="PF02797"/>
    </source>
</evidence>
<organism evidence="6 7">
    <name type="scientific">Streptacidiphilus pinicola</name>
    <dbReference type="NCBI Taxonomy" id="2219663"/>
    <lineage>
        <taxon>Bacteria</taxon>
        <taxon>Bacillati</taxon>
        <taxon>Actinomycetota</taxon>
        <taxon>Actinomycetes</taxon>
        <taxon>Kitasatosporales</taxon>
        <taxon>Streptomycetaceae</taxon>
        <taxon>Streptacidiphilus</taxon>
    </lineage>
</organism>
<protein>
    <submittedName>
        <fullName evidence="6">PhlD</fullName>
    </submittedName>
</protein>
<keyword evidence="2" id="KW-0808">Transferase</keyword>
<evidence type="ECO:0000256" key="2">
    <source>
        <dbReference type="ARBA" id="ARBA00022679"/>
    </source>
</evidence>
<evidence type="ECO:0000313" key="6">
    <source>
        <dbReference type="EMBL" id="RAG87240.1"/>
    </source>
</evidence>
<dbReference type="PANTHER" id="PTHR11877:SF46">
    <property type="entry name" value="TYPE III POLYKETIDE SYNTHASE A"/>
    <property type="match status" value="1"/>
</dbReference>
<dbReference type="InterPro" id="IPR012328">
    <property type="entry name" value="Chalcone/stilbene_synt_C"/>
</dbReference>
<dbReference type="InterPro" id="IPR001099">
    <property type="entry name" value="Chalcone/stilbene_synt_N"/>
</dbReference>
<sequence length="380" mass="40166">MRREAEDFAVRVHRPVFRAPQHTATIDEVIELAGTAFESGLVPKAAARVMRSTGVETRAFVRPAKELFTVGSGPALWRETVELMAALAHDAAVSALAAAQLAPEDVDALVVTSVTGWVMPGVDARLIHSLGLRPTVRRLPVATIGCAGGLFGLVRAREQIAVEPGARILVVAAEAFSISFQPGNISMPAMIYKALGGDGVAAAVVTDTDDVRPGPAVELSDPLELLVPDTAEDYRLTVDEPTGHIGFTSTAEAPYAILKAAPHLSPWLGRRPTPPAFVVAHHGGPAILERTASVLDCDRETLRHSWDSLREWGNMSSVSVLDVLARTLDDPAGPQPGEEGLMLSIGPGVTIEAARLRCVEAPATVDGGSNFNNGVFSKHD</sequence>
<dbReference type="Gene3D" id="3.40.47.10">
    <property type="match status" value="2"/>
</dbReference>